<dbReference type="AlphaFoldDB" id="W7YA59"/>
<dbReference type="InterPro" id="IPR032183">
    <property type="entry name" value="PKD-like"/>
</dbReference>
<comment type="caution">
    <text evidence="1">The sequence shown here is derived from an EMBL/GenBank/DDBJ whole genome shotgun (WGS) entry which is preliminary data.</text>
</comment>
<keyword evidence="2" id="KW-1185">Reference proteome</keyword>
<protein>
    <submittedName>
        <fullName evidence="1">Uncharacterized protein</fullName>
    </submittedName>
</protein>
<evidence type="ECO:0000313" key="1">
    <source>
        <dbReference type="EMBL" id="GAF05207.1"/>
    </source>
</evidence>
<sequence length="475" mass="53964">MKIVNRIIYSLLIGSVMVSCIKDDGDYDYIELNGVDFSNLPTEQNAIIGSNVVIYGDIITDIPEEDRSYAWYIPALGSGAWVADTISTDKDLNMLTSLSPGLQNLVYSVYDTKHDVRYNKPIELYVVTPFSQGWAILKEKDGLAEFDFISEITEDHVVDVFENVAKVSLTGTPINIGFNWNTYLGWNQMFICTSEGGAYFDGISMKLDTYITDRFNSTNSLEFPFTASGINDRTDSYGWPMLAGGKLYAKPGRYLEDGWWEFPAEGDYYITDKFAASAAHVVYFDEKNKRYVVNAMNGYYMDYYKLIPTVMIDPDNDLFDPGNLNMDCMYMEQVRSTYQVISVLKDDSGTYYLQRFMSSWYNGFESYANIELAPGLVDDNSQYANDNVYDFTYFSQGNKLHRYNRVSDVINQDYLVLTGDVKKLEVHKEGGILAVVYDNGAGSKIEIRDMLDGGVILETYEIDSKVVEIEHKLDD</sequence>
<proteinExistence type="predicted"/>
<dbReference type="OrthoDB" id="1095195at2"/>
<dbReference type="PROSITE" id="PS51257">
    <property type="entry name" value="PROKAR_LIPOPROTEIN"/>
    <property type="match status" value="1"/>
</dbReference>
<dbReference type="EMBL" id="BAMD01000073">
    <property type="protein sequence ID" value="GAF05207.1"/>
    <property type="molecule type" value="Genomic_DNA"/>
</dbReference>
<dbReference type="Proteomes" id="UP000019402">
    <property type="component" value="Unassembled WGS sequence"/>
</dbReference>
<reference evidence="1 2" key="1">
    <citation type="journal article" date="2014" name="Genome Announc.">
        <title>Draft Genome Sequence of Cytophaga fermentans JCM 21142T, a Facultative Anaerobe Isolated from Marine Mud.</title>
        <authorList>
            <person name="Starns D."/>
            <person name="Oshima K."/>
            <person name="Suda W."/>
            <person name="Iino T."/>
            <person name="Yuki M."/>
            <person name="Inoue J."/>
            <person name="Kitamura K."/>
            <person name="Iida T."/>
            <person name="Darby A."/>
            <person name="Hattori M."/>
            <person name="Ohkuma M."/>
        </authorList>
    </citation>
    <scope>NUCLEOTIDE SEQUENCE [LARGE SCALE GENOMIC DNA]</scope>
    <source>
        <strain evidence="1 2">JCM 21142</strain>
    </source>
</reference>
<gene>
    <name evidence="1" type="ORF">JCM21142_93934</name>
</gene>
<dbReference type="Pfam" id="PF16407">
    <property type="entry name" value="PKD_2"/>
    <property type="match status" value="1"/>
</dbReference>
<dbReference type="RefSeq" id="WP_161636316.1">
    <property type="nucleotide sequence ID" value="NZ_BAMD01000073.1"/>
</dbReference>
<name>W7YA59_9BACT</name>
<accession>W7YA59</accession>
<organism evidence="1 2">
    <name type="scientific">Saccharicrinis fermentans DSM 9555 = JCM 21142</name>
    <dbReference type="NCBI Taxonomy" id="869213"/>
    <lineage>
        <taxon>Bacteria</taxon>
        <taxon>Pseudomonadati</taxon>
        <taxon>Bacteroidota</taxon>
        <taxon>Bacteroidia</taxon>
        <taxon>Marinilabiliales</taxon>
        <taxon>Marinilabiliaceae</taxon>
        <taxon>Saccharicrinis</taxon>
    </lineage>
</organism>
<evidence type="ECO:0000313" key="2">
    <source>
        <dbReference type="Proteomes" id="UP000019402"/>
    </source>
</evidence>
<dbReference type="STRING" id="869213.GCA_000517085_01651"/>
<dbReference type="eggNOG" id="ENOG502Z8JI">
    <property type="taxonomic scope" value="Bacteria"/>
</dbReference>